<accession>A0ABD2PLW7</accession>
<dbReference type="AlphaFoldDB" id="A0ABD2PLW7"/>
<reference evidence="2 3" key="1">
    <citation type="submission" date="2024-11" db="EMBL/GenBank/DDBJ databases">
        <title>Adaptive evolution of stress response genes in parasites aligns with host niche diversity.</title>
        <authorList>
            <person name="Hahn C."/>
            <person name="Resl P."/>
        </authorList>
    </citation>
    <scope>NUCLEOTIDE SEQUENCE [LARGE SCALE GENOMIC DNA]</scope>
    <source>
        <strain evidence="2">EGGRZ-B1_66</strain>
        <tissue evidence="2">Body</tissue>
    </source>
</reference>
<dbReference type="Proteomes" id="UP001626550">
    <property type="component" value="Unassembled WGS sequence"/>
</dbReference>
<sequence>NRQCTTVTGLFTTSLKLDVVTRWHSLLAMLNSFYLNWFTLQKASQERGVDFPFTQQDLSKTAKLIGLLTPVKDLVDSYSKQSATCANLHNVGSWLVQSTDDTGLLAKIGERIQGLEASTRTPGFTETSRLLAWMQKPEDDKSVIQTLERLNHRLFKEESPEAAPPVAETEDSEMNHSSSF</sequence>
<evidence type="ECO:0008006" key="4">
    <source>
        <dbReference type="Google" id="ProtNLM"/>
    </source>
</evidence>
<evidence type="ECO:0000256" key="1">
    <source>
        <dbReference type="SAM" id="MobiDB-lite"/>
    </source>
</evidence>
<feature type="region of interest" description="Disordered" evidence="1">
    <location>
        <begin position="154"/>
        <end position="180"/>
    </location>
</feature>
<feature type="non-terminal residue" evidence="2">
    <location>
        <position position="180"/>
    </location>
</feature>
<evidence type="ECO:0000313" key="3">
    <source>
        <dbReference type="Proteomes" id="UP001626550"/>
    </source>
</evidence>
<protein>
    <recommendedName>
        <fullName evidence="4">Dystrophin</fullName>
    </recommendedName>
</protein>
<comment type="caution">
    <text evidence="2">The sequence shown here is derived from an EMBL/GenBank/DDBJ whole genome shotgun (WGS) entry which is preliminary data.</text>
</comment>
<keyword evidence="3" id="KW-1185">Reference proteome</keyword>
<evidence type="ECO:0000313" key="2">
    <source>
        <dbReference type="EMBL" id="KAL3308507.1"/>
    </source>
</evidence>
<proteinExistence type="predicted"/>
<gene>
    <name evidence="2" type="ORF">Ciccas_012961</name>
</gene>
<organism evidence="2 3">
    <name type="scientific">Cichlidogyrus casuarinus</name>
    <dbReference type="NCBI Taxonomy" id="1844966"/>
    <lineage>
        <taxon>Eukaryota</taxon>
        <taxon>Metazoa</taxon>
        <taxon>Spiralia</taxon>
        <taxon>Lophotrochozoa</taxon>
        <taxon>Platyhelminthes</taxon>
        <taxon>Monogenea</taxon>
        <taxon>Monopisthocotylea</taxon>
        <taxon>Dactylogyridea</taxon>
        <taxon>Ancyrocephalidae</taxon>
        <taxon>Cichlidogyrus</taxon>
    </lineage>
</organism>
<dbReference type="EMBL" id="JBJKFK010005123">
    <property type="protein sequence ID" value="KAL3308507.1"/>
    <property type="molecule type" value="Genomic_DNA"/>
</dbReference>
<name>A0ABD2PLW7_9PLAT</name>
<feature type="non-terminal residue" evidence="2">
    <location>
        <position position="1"/>
    </location>
</feature>